<protein>
    <recommendedName>
        <fullName evidence="2">CUE domain-containing protein</fullName>
    </recommendedName>
</protein>
<dbReference type="AlphaFoldDB" id="A0A9Q1JID7"/>
<feature type="domain" description="CUE" evidence="2">
    <location>
        <begin position="2"/>
        <end position="45"/>
    </location>
</feature>
<dbReference type="InterPro" id="IPR003892">
    <property type="entry name" value="CUE"/>
</dbReference>
<dbReference type="PANTHER" id="PTHR48459">
    <property type="entry name" value="CUE DOMAIN-CONTAINING PROTEIN"/>
    <property type="match status" value="1"/>
</dbReference>
<dbReference type="PANTHER" id="PTHR48459:SF1">
    <property type="entry name" value="CUE DOMAIN-CONTAINING PROTEIN"/>
    <property type="match status" value="1"/>
</dbReference>
<comment type="caution">
    <text evidence="3">The sequence shown here is derived from an EMBL/GenBank/DDBJ whole genome shotgun (WGS) entry which is preliminary data.</text>
</comment>
<dbReference type="OrthoDB" id="1627850at2759"/>
<evidence type="ECO:0000259" key="2">
    <source>
        <dbReference type="PROSITE" id="PS51140"/>
    </source>
</evidence>
<dbReference type="InterPro" id="IPR009060">
    <property type="entry name" value="UBA-like_sf"/>
</dbReference>
<evidence type="ECO:0000313" key="3">
    <source>
        <dbReference type="EMBL" id="KAJ8426632.1"/>
    </source>
</evidence>
<dbReference type="Proteomes" id="UP001153076">
    <property type="component" value="Unassembled WGS sequence"/>
</dbReference>
<dbReference type="GO" id="GO:0043130">
    <property type="term" value="F:ubiquitin binding"/>
    <property type="evidence" value="ECO:0007669"/>
    <property type="project" value="InterPro"/>
</dbReference>
<organism evidence="3 4">
    <name type="scientific">Carnegiea gigantea</name>
    <dbReference type="NCBI Taxonomy" id="171969"/>
    <lineage>
        <taxon>Eukaryota</taxon>
        <taxon>Viridiplantae</taxon>
        <taxon>Streptophyta</taxon>
        <taxon>Embryophyta</taxon>
        <taxon>Tracheophyta</taxon>
        <taxon>Spermatophyta</taxon>
        <taxon>Magnoliopsida</taxon>
        <taxon>eudicotyledons</taxon>
        <taxon>Gunneridae</taxon>
        <taxon>Pentapetalae</taxon>
        <taxon>Caryophyllales</taxon>
        <taxon>Cactineae</taxon>
        <taxon>Cactaceae</taxon>
        <taxon>Cactoideae</taxon>
        <taxon>Echinocereeae</taxon>
        <taxon>Carnegiea</taxon>
    </lineage>
</organism>
<keyword evidence="4" id="KW-1185">Reference proteome</keyword>
<dbReference type="PROSITE" id="PS51140">
    <property type="entry name" value="CUE"/>
    <property type="match status" value="1"/>
</dbReference>
<dbReference type="EMBL" id="JAKOGI010001258">
    <property type="protein sequence ID" value="KAJ8426632.1"/>
    <property type="molecule type" value="Genomic_DNA"/>
</dbReference>
<sequence>MGFNSVYQSLKELFPQMDARILKAVAIEHSKDPDGAVESILTEVLPFVNMHSHVPICDVKSNGKAVETGSQNCAMLGSTAGCDAVAGSWVDSGHNMNALRLNETLDNSLASSSNDARDGYDNPSGNSKSHELIAQANCGETSAEGSQGTSDSLRGDSREDVCNQVLENNESEGCIPSHQLHDAGADLHFNKSGRALSSYANVEDGKPDVSLSTGRNVHLHLDCFSGLPSHDLNTGPNLDRQKEQSYAPFLDCNSLEYQDAAEEASLPVKDHMLDALDLDIPVETLVPVKDHMLDALDLNLPELENDMFLCHDENQETSTHVDAEFIQESTITHAVGAEDESVLSTIVTRSGHVCRINLLEDLIENAKGHKEGEVFVPVGVGVFNLPEYRNDPCSCWHLKGSCVRARNFILLQPFGEGIRRVDSESNALCLRTDTIPSK</sequence>
<accession>A0A9Q1JID7</accession>
<evidence type="ECO:0000313" key="4">
    <source>
        <dbReference type="Proteomes" id="UP001153076"/>
    </source>
</evidence>
<proteinExistence type="predicted"/>
<dbReference type="SUPFAM" id="SSF46934">
    <property type="entry name" value="UBA-like"/>
    <property type="match status" value="1"/>
</dbReference>
<feature type="region of interest" description="Disordered" evidence="1">
    <location>
        <begin position="138"/>
        <end position="157"/>
    </location>
</feature>
<reference evidence="3" key="1">
    <citation type="submission" date="2022-04" db="EMBL/GenBank/DDBJ databases">
        <title>Carnegiea gigantea Genome sequencing and assembly v2.</title>
        <authorList>
            <person name="Copetti D."/>
            <person name="Sanderson M.J."/>
            <person name="Burquez A."/>
            <person name="Wojciechowski M.F."/>
        </authorList>
    </citation>
    <scope>NUCLEOTIDE SEQUENCE</scope>
    <source>
        <strain evidence="3">SGP5-SGP5p</strain>
        <tissue evidence="3">Aerial part</tissue>
    </source>
</reference>
<name>A0A9Q1JID7_9CARY</name>
<evidence type="ECO:0000256" key="1">
    <source>
        <dbReference type="SAM" id="MobiDB-lite"/>
    </source>
</evidence>
<feature type="region of interest" description="Disordered" evidence="1">
    <location>
        <begin position="109"/>
        <end position="129"/>
    </location>
</feature>
<feature type="compositionally biased region" description="Polar residues" evidence="1">
    <location>
        <begin position="138"/>
        <end position="152"/>
    </location>
</feature>
<dbReference type="CDD" id="cd14279">
    <property type="entry name" value="CUE"/>
    <property type="match status" value="1"/>
</dbReference>
<gene>
    <name evidence="3" type="ORF">Cgig2_020568</name>
</gene>